<keyword evidence="4" id="KW-0695">RNA-directed DNA polymerase</keyword>
<dbReference type="AlphaFoldDB" id="A0A9P1FWE8"/>
<evidence type="ECO:0000313" key="3">
    <source>
        <dbReference type="EMBL" id="CAL1144428.1"/>
    </source>
</evidence>
<name>A0A9P1FWE8_9DINO</name>
<evidence type="ECO:0000313" key="5">
    <source>
        <dbReference type="Proteomes" id="UP001152797"/>
    </source>
</evidence>
<sequence>MSYGDSKAVFKRRREEIGFESEVIEQITNHGLDTMAKFAFACHFSPGSTDEAPLIQLAKEIMKRAPSTVEMSCVRRLFSESYANVAADIKNSVEATDDMPTRRLAPAERAERLRLQQQRLSGVNISGPYEPGDALVDRCIAMYDADRIQFIPWDVCTSREHEILQGSKKDQTLTFDSTGVLKLHKQSRVEPCSTATEIQVRYCLTRRALALEQANIVSFQNMESWSEKMMQSRLDEPPPNYIKTTMKQLESADRKLFLLISEKTREGIKCNAKGRPVDDVFKESMESSEVMSLLQPRPGGSSAGPRPAEAQPEGGPQIDVEMEATRQNSNFCEHVEEPATDPLQSQNCEQSDVFAGLLNDLQIPEGSRTPVFVELCAGRIAILTDWARRAKALSDLENQLKSNMNPNVAKIMAPKRILLMRSIAIDMECDWLPVRRFGVLQKDKLRPIDDFKENHVNKTFASSERLELRTMDHTLWSLFTVLKFLLFDGRLDFTLSSGERLCGEVHPAWKSVEPNFKTSCIDLKSAYKQLPLNEDNYKDSVVTIWNPDKKCVECFIMKVLPFGAAASVHHFLRVSNFLQAVCRYMGLLWSAFFDDFVLLSHVMHESSTMTTALSLFDILGFQYSKDKLQPFKDKTEMLGVELDLSAVKTGTIKVRNKASRTSELSEILERILKQKKVIIKETIGISPKTKPFLLFTDGSLEYDELDRPIAGIGAVLMCPDNTNFVFGTKVTSDTLKLWQVDGKTHVVGLVELYALVAAFKTWANILKGQRVICFTDSWPVLDALVKGNSLVAEWRDLLLIFETLDEQIDAMLWMARVASKSNPADAPSRFSLKELTFLNELEISEAVCPITGKPLESFVAWN</sequence>
<accession>A0A9P1FWE8</accession>
<evidence type="ECO:0000313" key="2">
    <source>
        <dbReference type="EMBL" id="CAI3991053.1"/>
    </source>
</evidence>
<reference evidence="3" key="2">
    <citation type="submission" date="2024-04" db="EMBL/GenBank/DDBJ databases">
        <authorList>
            <person name="Chen Y."/>
            <person name="Shah S."/>
            <person name="Dougan E. K."/>
            <person name="Thang M."/>
            <person name="Chan C."/>
        </authorList>
    </citation>
    <scope>NUCLEOTIDE SEQUENCE [LARGE SCALE GENOMIC DNA]</scope>
</reference>
<gene>
    <name evidence="2" type="ORF">C1SCF055_LOCUS17989</name>
</gene>
<feature type="region of interest" description="Disordered" evidence="1">
    <location>
        <begin position="286"/>
        <end position="315"/>
    </location>
</feature>
<keyword evidence="4" id="KW-0548">Nucleotidyltransferase</keyword>
<evidence type="ECO:0000313" key="4">
    <source>
        <dbReference type="EMBL" id="CAL4778365.1"/>
    </source>
</evidence>
<dbReference type="EMBL" id="CAMXCT020001546">
    <property type="protein sequence ID" value="CAL1144428.1"/>
    <property type="molecule type" value="Genomic_DNA"/>
</dbReference>
<reference evidence="2" key="1">
    <citation type="submission" date="2022-10" db="EMBL/GenBank/DDBJ databases">
        <authorList>
            <person name="Chen Y."/>
            <person name="Dougan E. K."/>
            <person name="Chan C."/>
            <person name="Rhodes N."/>
            <person name="Thang M."/>
        </authorList>
    </citation>
    <scope>NUCLEOTIDE SEQUENCE</scope>
</reference>
<dbReference type="Proteomes" id="UP001152797">
    <property type="component" value="Unassembled WGS sequence"/>
</dbReference>
<dbReference type="PANTHER" id="PTHR33050">
    <property type="entry name" value="REVERSE TRANSCRIPTASE DOMAIN-CONTAINING PROTEIN"/>
    <property type="match status" value="1"/>
</dbReference>
<evidence type="ECO:0000256" key="1">
    <source>
        <dbReference type="SAM" id="MobiDB-lite"/>
    </source>
</evidence>
<dbReference type="PANTHER" id="PTHR33050:SF7">
    <property type="entry name" value="RIBONUCLEASE H"/>
    <property type="match status" value="1"/>
</dbReference>
<keyword evidence="5" id="KW-1185">Reference proteome</keyword>
<dbReference type="EMBL" id="CAMXCT030001546">
    <property type="protein sequence ID" value="CAL4778365.1"/>
    <property type="molecule type" value="Genomic_DNA"/>
</dbReference>
<dbReference type="SUPFAM" id="SSF56672">
    <property type="entry name" value="DNA/RNA polymerases"/>
    <property type="match status" value="1"/>
</dbReference>
<dbReference type="InterPro" id="IPR052055">
    <property type="entry name" value="Hepadnavirus_pol/RT"/>
</dbReference>
<dbReference type="EMBL" id="CAMXCT010001546">
    <property type="protein sequence ID" value="CAI3991053.1"/>
    <property type="molecule type" value="Genomic_DNA"/>
</dbReference>
<comment type="caution">
    <text evidence="2">The sequence shown here is derived from an EMBL/GenBank/DDBJ whole genome shotgun (WGS) entry which is preliminary data.</text>
</comment>
<protein>
    <submittedName>
        <fullName evidence="4">Reverse transcriptase domain-containing protein</fullName>
    </submittedName>
</protein>
<feature type="compositionally biased region" description="Low complexity" evidence="1">
    <location>
        <begin position="287"/>
        <end position="308"/>
    </location>
</feature>
<organism evidence="2">
    <name type="scientific">Cladocopium goreaui</name>
    <dbReference type="NCBI Taxonomy" id="2562237"/>
    <lineage>
        <taxon>Eukaryota</taxon>
        <taxon>Sar</taxon>
        <taxon>Alveolata</taxon>
        <taxon>Dinophyceae</taxon>
        <taxon>Suessiales</taxon>
        <taxon>Symbiodiniaceae</taxon>
        <taxon>Cladocopium</taxon>
    </lineage>
</organism>
<dbReference type="OrthoDB" id="6771932at2759"/>
<dbReference type="GO" id="GO:0003964">
    <property type="term" value="F:RNA-directed DNA polymerase activity"/>
    <property type="evidence" value="ECO:0007669"/>
    <property type="project" value="UniProtKB-KW"/>
</dbReference>
<keyword evidence="4" id="KW-0808">Transferase</keyword>
<proteinExistence type="predicted"/>
<dbReference type="InterPro" id="IPR043502">
    <property type="entry name" value="DNA/RNA_pol_sf"/>
</dbReference>